<proteinExistence type="predicted"/>
<evidence type="ECO:0000313" key="7">
    <source>
        <dbReference type="EMBL" id="SDJ57075.1"/>
    </source>
</evidence>
<dbReference type="Pfam" id="PF02653">
    <property type="entry name" value="BPD_transp_2"/>
    <property type="match status" value="1"/>
</dbReference>
<feature type="transmembrane region" description="Helical" evidence="6">
    <location>
        <begin position="278"/>
        <end position="303"/>
    </location>
</feature>
<keyword evidence="2" id="KW-1003">Cell membrane</keyword>
<evidence type="ECO:0000256" key="1">
    <source>
        <dbReference type="ARBA" id="ARBA00004651"/>
    </source>
</evidence>
<dbReference type="PANTHER" id="PTHR43370:SF1">
    <property type="entry name" value="GUANOSINE ABC TRANSPORTER PERMEASE PROTEIN NUPQ"/>
    <property type="match status" value="1"/>
</dbReference>
<keyword evidence="4 6" id="KW-1133">Transmembrane helix</keyword>
<name>A0A1G8UVE1_9EURY</name>
<accession>A0A1G8UVE1</accession>
<dbReference type="GO" id="GO:0022857">
    <property type="term" value="F:transmembrane transporter activity"/>
    <property type="evidence" value="ECO:0007669"/>
    <property type="project" value="InterPro"/>
</dbReference>
<feature type="transmembrane region" description="Helical" evidence="6">
    <location>
        <begin position="7"/>
        <end position="28"/>
    </location>
</feature>
<evidence type="ECO:0000256" key="5">
    <source>
        <dbReference type="ARBA" id="ARBA00023136"/>
    </source>
</evidence>
<feature type="transmembrane region" description="Helical" evidence="6">
    <location>
        <begin position="136"/>
        <end position="158"/>
    </location>
</feature>
<dbReference type="CDD" id="cd06580">
    <property type="entry name" value="TM_PBP1_transp_TpRbsC_like"/>
    <property type="match status" value="1"/>
</dbReference>
<gene>
    <name evidence="7" type="ORF">SAMN04515672_1024</name>
</gene>
<dbReference type="EMBL" id="FNFE01000001">
    <property type="protein sequence ID" value="SDJ57075.1"/>
    <property type="molecule type" value="Genomic_DNA"/>
</dbReference>
<dbReference type="RefSeq" id="WP_090303929.1">
    <property type="nucleotide sequence ID" value="NZ_FNFE01000001.1"/>
</dbReference>
<feature type="transmembrane region" description="Helical" evidence="6">
    <location>
        <begin position="78"/>
        <end position="95"/>
    </location>
</feature>
<feature type="transmembrane region" description="Helical" evidence="6">
    <location>
        <begin position="48"/>
        <end position="66"/>
    </location>
</feature>
<sequence>MIDGLSRWTVIAITASVAVLWIALGVVFPDSWAGVTLSVAASPGTHTAMLRLAVPIALAAIGGIFAEKSGVINIGIEGLLIVSAFSAVIVTFWLGSGESTFAVSHHWWGLLAGVLVSTLFALLFAVVCIEYKADQIIAGLALWLIALGLAPFVSRIVFDSPNTGNVGTFDNVTIPVLSEIPLLGYLLFDTPPQVYLMFGAVLVGWYVLNWTSFGRWVVASGENPKALDTAGVDVRKVRYAAVILSGVFAGLGGAGFALGQLGTFAGGGETDMQGRGFIAIATYLFANYHPLGALAGSFLFAGLDAFQLRIQNIGYAVPSELIRTIPYVTVILVITFVGKTRLPDAAGENYESGED</sequence>
<dbReference type="STRING" id="1095776.SAMN04515672_1024"/>
<dbReference type="GO" id="GO:0005886">
    <property type="term" value="C:plasma membrane"/>
    <property type="evidence" value="ECO:0007669"/>
    <property type="project" value="UniProtKB-SubCell"/>
</dbReference>
<keyword evidence="5 6" id="KW-0472">Membrane</keyword>
<feature type="transmembrane region" description="Helical" evidence="6">
    <location>
        <begin position="239"/>
        <end position="258"/>
    </location>
</feature>
<dbReference type="AlphaFoldDB" id="A0A1G8UVE1"/>
<protein>
    <submittedName>
        <fullName evidence="7">Nucleoside ABC transporter membrane protein</fullName>
    </submittedName>
</protein>
<reference evidence="8" key="1">
    <citation type="submission" date="2016-10" db="EMBL/GenBank/DDBJ databases">
        <authorList>
            <person name="Varghese N."/>
            <person name="Submissions S."/>
        </authorList>
    </citation>
    <scope>NUCLEOTIDE SEQUENCE [LARGE SCALE GENOMIC DNA]</scope>
    <source>
        <strain evidence="8">B4,CECT 8067,JCM 17497</strain>
    </source>
</reference>
<keyword evidence="8" id="KW-1185">Reference proteome</keyword>
<keyword evidence="3 6" id="KW-0812">Transmembrane</keyword>
<dbReference type="InterPro" id="IPR001851">
    <property type="entry name" value="ABC_transp_permease"/>
</dbReference>
<organism evidence="7 8">
    <name type="scientific">Natronorubrum texcoconense</name>
    <dbReference type="NCBI Taxonomy" id="1095776"/>
    <lineage>
        <taxon>Archaea</taxon>
        <taxon>Methanobacteriati</taxon>
        <taxon>Methanobacteriota</taxon>
        <taxon>Stenosarchaea group</taxon>
        <taxon>Halobacteria</taxon>
        <taxon>Halobacteriales</taxon>
        <taxon>Natrialbaceae</taxon>
        <taxon>Natronorubrum</taxon>
    </lineage>
</organism>
<dbReference type="OrthoDB" id="372203at2157"/>
<dbReference type="PANTHER" id="PTHR43370">
    <property type="entry name" value="SUGAR ABC TRANSPORTER INTEGRAL MEMBRANE PROTEIN-RELATED"/>
    <property type="match status" value="1"/>
</dbReference>
<evidence type="ECO:0000256" key="4">
    <source>
        <dbReference type="ARBA" id="ARBA00022989"/>
    </source>
</evidence>
<dbReference type="Proteomes" id="UP000198882">
    <property type="component" value="Unassembled WGS sequence"/>
</dbReference>
<comment type="subcellular location">
    <subcellularLocation>
        <location evidence="1">Cell membrane</location>
        <topology evidence="1">Multi-pass membrane protein</topology>
    </subcellularLocation>
</comment>
<evidence type="ECO:0000256" key="3">
    <source>
        <dbReference type="ARBA" id="ARBA00022692"/>
    </source>
</evidence>
<evidence type="ECO:0000313" key="8">
    <source>
        <dbReference type="Proteomes" id="UP000198882"/>
    </source>
</evidence>
<evidence type="ECO:0000256" key="6">
    <source>
        <dbReference type="SAM" id="Phobius"/>
    </source>
</evidence>
<feature type="transmembrane region" description="Helical" evidence="6">
    <location>
        <begin position="194"/>
        <end position="218"/>
    </location>
</feature>
<evidence type="ECO:0000256" key="2">
    <source>
        <dbReference type="ARBA" id="ARBA00022475"/>
    </source>
</evidence>
<feature type="transmembrane region" description="Helical" evidence="6">
    <location>
        <begin position="107"/>
        <end position="129"/>
    </location>
</feature>